<feature type="region of interest" description="Disordered" evidence="11">
    <location>
        <begin position="810"/>
        <end position="830"/>
    </location>
</feature>
<evidence type="ECO:0000256" key="4">
    <source>
        <dbReference type="ARBA" id="ARBA00022679"/>
    </source>
</evidence>
<feature type="modified residue" description="4-aspartylphosphate" evidence="10">
    <location>
        <position position="2759"/>
    </location>
</feature>
<dbReference type="GO" id="GO:0005737">
    <property type="term" value="C:cytoplasm"/>
    <property type="evidence" value="ECO:0007669"/>
    <property type="project" value="TreeGrafter"/>
</dbReference>
<dbReference type="InterPro" id="IPR050236">
    <property type="entry name" value="Ser_Thr_kinase_AGC"/>
</dbReference>
<protein>
    <recommendedName>
        <fullName evidence="1">non-specific serine/threonine protein kinase</fullName>
        <ecNumber evidence="1">2.7.11.1</ecNumber>
    </recommendedName>
</protein>
<feature type="region of interest" description="Disordered" evidence="11">
    <location>
        <begin position="565"/>
        <end position="587"/>
    </location>
</feature>
<dbReference type="SMART" id="SM00220">
    <property type="entry name" value="S_TKc"/>
    <property type="match status" value="1"/>
</dbReference>
<dbReference type="GO" id="GO:0005524">
    <property type="term" value="F:ATP binding"/>
    <property type="evidence" value="ECO:0007669"/>
    <property type="project" value="UniProtKB-KW"/>
</dbReference>
<proteinExistence type="predicted"/>
<dbReference type="OrthoDB" id="162894at2759"/>
<feature type="region of interest" description="Disordered" evidence="11">
    <location>
        <begin position="1018"/>
        <end position="1067"/>
    </location>
</feature>
<feature type="compositionally biased region" description="Low complexity" evidence="11">
    <location>
        <begin position="466"/>
        <end position="485"/>
    </location>
</feature>
<dbReference type="PANTHER" id="PTHR24356">
    <property type="entry name" value="SERINE/THREONINE-PROTEIN KINASE"/>
    <property type="match status" value="1"/>
</dbReference>
<feature type="region of interest" description="Disordered" evidence="11">
    <location>
        <begin position="2311"/>
        <end position="2348"/>
    </location>
</feature>
<reference evidence="15" key="1">
    <citation type="submission" date="2020-07" db="EMBL/GenBank/DDBJ databases">
        <title>Draft Genome Sequence of a Deep-Sea Yeast, Naganishia (Cryptococcus) liquefaciens strain N6.</title>
        <authorList>
            <person name="Han Y.W."/>
            <person name="Kajitani R."/>
            <person name="Morimoto H."/>
            <person name="Parhat M."/>
            <person name="Tsubouchi H."/>
            <person name="Bakenova O."/>
            <person name="Ogata M."/>
            <person name="Argunhan B."/>
            <person name="Aoki R."/>
            <person name="Kajiwara S."/>
            <person name="Itoh T."/>
            <person name="Iwasaki H."/>
        </authorList>
    </citation>
    <scope>NUCLEOTIDE SEQUENCE</scope>
    <source>
        <strain evidence="15">N6</strain>
    </source>
</reference>
<feature type="compositionally biased region" description="Polar residues" evidence="11">
    <location>
        <begin position="2880"/>
        <end position="2893"/>
    </location>
</feature>
<dbReference type="InterPro" id="IPR001789">
    <property type="entry name" value="Sig_transdc_resp-reg_receiver"/>
</dbReference>
<feature type="region of interest" description="Disordered" evidence="11">
    <location>
        <begin position="1"/>
        <end position="102"/>
    </location>
</feature>
<dbReference type="Pfam" id="PF00072">
    <property type="entry name" value="Response_reg"/>
    <property type="match status" value="1"/>
</dbReference>
<evidence type="ECO:0000256" key="3">
    <source>
        <dbReference type="ARBA" id="ARBA00022553"/>
    </source>
</evidence>
<feature type="compositionally biased region" description="Polar residues" evidence="11">
    <location>
        <begin position="888"/>
        <end position="910"/>
    </location>
</feature>
<feature type="region of interest" description="Disordered" evidence="11">
    <location>
        <begin position="1688"/>
        <end position="1760"/>
    </location>
</feature>
<keyword evidence="4" id="KW-0808">Transferase</keyword>
<feature type="region of interest" description="Disordered" evidence="11">
    <location>
        <begin position="849"/>
        <end position="872"/>
    </location>
</feature>
<accession>A0A8H3TS59</accession>
<evidence type="ECO:0000259" key="13">
    <source>
        <dbReference type="PROSITE" id="PS50110"/>
    </source>
</evidence>
<dbReference type="InterPro" id="IPR000961">
    <property type="entry name" value="AGC-kinase_C"/>
</dbReference>
<name>A0A8H3TS59_9TREE</name>
<dbReference type="GO" id="GO:0004674">
    <property type="term" value="F:protein serine/threonine kinase activity"/>
    <property type="evidence" value="ECO:0007669"/>
    <property type="project" value="UniProtKB-KW"/>
</dbReference>
<feature type="compositionally biased region" description="Polar residues" evidence="11">
    <location>
        <begin position="25"/>
        <end position="54"/>
    </location>
</feature>
<evidence type="ECO:0000256" key="6">
    <source>
        <dbReference type="ARBA" id="ARBA00022777"/>
    </source>
</evidence>
<feature type="compositionally biased region" description="Basic and acidic residues" evidence="11">
    <location>
        <begin position="614"/>
        <end position="630"/>
    </location>
</feature>
<evidence type="ECO:0000313" key="15">
    <source>
        <dbReference type="EMBL" id="GHJ86197.1"/>
    </source>
</evidence>
<feature type="compositionally biased region" description="Low complexity" evidence="11">
    <location>
        <begin position="960"/>
        <end position="971"/>
    </location>
</feature>
<feature type="compositionally biased region" description="Polar residues" evidence="11">
    <location>
        <begin position="2264"/>
        <end position="2275"/>
    </location>
</feature>
<feature type="compositionally biased region" description="Basic and acidic residues" evidence="11">
    <location>
        <begin position="2335"/>
        <end position="2345"/>
    </location>
</feature>
<feature type="compositionally biased region" description="Low complexity" evidence="11">
    <location>
        <begin position="212"/>
        <end position="225"/>
    </location>
</feature>
<feature type="region of interest" description="Disordered" evidence="11">
    <location>
        <begin position="2879"/>
        <end position="2918"/>
    </location>
</feature>
<evidence type="ECO:0000256" key="2">
    <source>
        <dbReference type="ARBA" id="ARBA00022527"/>
    </source>
</evidence>
<feature type="region of interest" description="Disordered" evidence="11">
    <location>
        <begin position="1546"/>
        <end position="1575"/>
    </location>
</feature>
<feature type="compositionally biased region" description="Polar residues" evidence="11">
    <location>
        <begin position="821"/>
        <end position="830"/>
    </location>
</feature>
<dbReference type="Gene3D" id="3.40.50.2300">
    <property type="match status" value="1"/>
</dbReference>
<dbReference type="PROSITE" id="PS50110">
    <property type="entry name" value="RESPONSE_REGULATORY"/>
    <property type="match status" value="1"/>
</dbReference>
<feature type="region of interest" description="Disordered" evidence="11">
    <location>
        <begin position="2246"/>
        <end position="2293"/>
    </location>
</feature>
<feature type="region of interest" description="Disordered" evidence="11">
    <location>
        <begin position="130"/>
        <end position="399"/>
    </location>
</feature>
<evidence type="ECO:0000259" key="12">
    <source>
        <dbReference type="PROSITE" id="PS50011"/>
    </source>
</evidence>
<dbReference type="Pfam" id="PF00069">
    <property type="entry name" value="Pkinase"/>
    <property type="match status" value="2"/>
</dbReference>
<dbReference type="InterPro" id="IPR011009">
    <property type="entry name" value="Kinase-like_dom_sf"/>
</dbReference>
<keyword evidence="16" id="KW-1185">Reference proteome</keyword>
<feature type="compositionally biased region" description="Low complexity" evidence="11">
    <location>
        <begin position="92"/>
        <end position="102"/>
    </location>
</feature>
<keyword evidence="2" id="KW-0723">Serine/threonine-protein kinase</keyword>
<feature type="compositionally biased region" description="Polar residues" evidence="11">
    <location>
        <begin position="938"/>
        <end position="950"/>
    </location>
</feature>
<feature type="compositionally biased region" description="Low complexity" evidence="11">
    <location>
        <begin position="2311"/>
        <end position="2326"/>
    </location>
</feature>
<evidence type="ECO:0000259" key="14">
    <source>
        <dbReference type="PROSITE" id="PS51285"/>
    </source>
</evidence>
<feature type="compositionally biased region" description="Polar residues" evidence="11">
    <location>
        <begin position="1382"/>
        <end position="1392"/>
    </location>
</feature>
<feature type="compositionally biased region" description="Polar residues" evidence="11">
    <location>
        <begin position="132"/>
        <end position="141"/>
    </location>
</feature>
<dbReference type="PROSITE" id="PS00108">
    <property type="entry name" value="PROTEIN_KINASE_ST"/>
    <property type="match status" value="1"/>
</dbReference>
<dbReference type="EC" id="2.7.11.1" evidence="1"/>
<feature type="region of interest" description="Disordered" evidence="11">
    <location>
        <begin position="414"/>
        <end position="454"/>
    </location>
</feature>
<dbReference type="PANTHER" id="PTHR24356:SF1">
    <property type="entry name" value="SERINE_THREONINE-PROTEIN KINASE GREATWALL"/>
    <property type="match status" value="1"/>
</dbReference>
<sequence length="2918" mass="314622">MSSQNNEEVFFLDDIGSPPAAPSRGLTSSPVQASSTTPTETANSSRGSSPTASPHRSVIDIPSVGQAQKSPGLSQAGPPPLLGPPIVPIAKPAPSSSMLLGSSPLLHKRPIYATPSAPSPLARASIVPQFSDCDSSSNDSAILSDEEEEVASTAAGRVADTREATIGPPAFAEREKFTLGSPRTFATERPSTTSYGGAVTPGALLKGKRSDSGSSQSQTSSSSGGVAVPHQRDQLTSTTYAPLYGGSPLSNQSYPRHRSESFGSFMGPLMNTDSSGGSRKRSDSIGSTTARSGVMPPGATVVGSALGLNPTTSDHQRAMEKGTQREAWPMDAALSGSLGTSIGTSLSLSPRASPRRERASVRASSSLTGESPIRSRRLSEFSHSGSEGRRLSVSSSSGLSRSLAAPIVPHAISQISPLNPLPSPWGNSGDDSRNTARSAHSDSSSSGGAIRLNRVPTSVRLATDLLKSTPSTPSSDSSMIIPPLSASTSRQASGDGRKHLETELVATIPSTPVATRNTTPEEVPVIESSPSDYPMLSSAIMMAADIPLSSGPARLPKAARRVRASLPPPSAFTPLNDPPAESPPLPEGLLSGVPHRTSWQGPFLDPGMAALGSRGEDLMASPRDRSHSDTDALTIQTTPRDTGREITLSTSLAGEEGSFSDYNDDAQGQIQTRRDSERSLDMTQGLADTAGDAARHANLIMQTRRAKIQKWRPASAETQKGPFGQEPSGKSVIPRLARTLSVPRLDNTAAMQSESPSAWDFGKGENTPAVQQLDTSIILLGPSQEGPVPCPSGLPISSRDGLSLRIPGAPADATGAATMEKSPSSNSNVNGIEWVDWLDEYKKYKEAKIRSEEEAARSSTTSTTRPSQHQQLIPEPMLQLPAPVQATAEESSTTKSLQHSPISPKQSIPQLPSPVDVSAKVVHSTRSHEAPPTKLSRALSQTGEMLQRTVSRTDAKRHPSLPSSATSTASLRQTSLSHKGASRKGKGLGNKIEGWWHSVKTNFQNPTVAHAPVPKILPFPPKGGQRTERQQAAYHKAAVKKIPSAPSSRRGSVMPLQPDDSAQPTALSGELSDNAHLLRTATSHTDLARLGESMPANQSLETDCVASSSPISVPALAHRQASDPTDSAVRSNLVQHVMPIQRAATGLEARRKQPALSLKLDNQMLALSLQSRRQQSGGSMAPPASAHSSSTGSLGFASRSEQESSASMPLGTRGWAQTPSPLQALNSRSAQNVISKPSPSGDSTGFNKVSVQRHVKHRLTVAKENCDKELQSIISEITAYVENYIQRERYLAADIPIEEEDHIEGADGEQLYIDNPPSVGSENITGTLDLDSGSVSLSRTSSMNVPRPLRSRQGSISLAGSPLRKRDLAAGSFRPDPLSPGRRTSVNPTTRTARAAEIGSRFGRSLELGSDAQSQVRSVSRSRSPMPPLRRLFTDESTDDSLVAGLQEIIAIATDVTEMTVSSLLSRPAECQAKVADVIALGELWKQHPDWPGKEWYYQLLLAVAALSRVVEWWESEKGFWNWDDEDDIGQFTFIMKPIRETESQFSSPTIAPRTHPEEVLHRSSAPPDPPAGSIAAAEAVLSPPSPGELKSDQKFARFEAIEDLQLQAEQAKSVNIVLELSLDGDTIEWVNPAWQEVLGTNPLENDTPSVSAWMAPADVDVLCNASRQLEQDDSHTAQARFRLLRAELSDDEDEDDREPGPTYLEFEGIGMLMRDRDTGSPTHTMWVIKPVHSSRPDQESDSESSDKEPQDASQSAVPLSADGIISSKNLLCRICEREVPTWFFEKHNETCNEVHRLEADISSINERLLELRTAVMGTKKDLETPGTSAAYQGIIITPRPKTEPDYRHGQVALAVQKIHQAFLEQALAILTEAYQISTPTIFEETANTPIRYQTLLSPTSEERLSRIGRWQKPSTNQPALQALFQDVDDLIRAKQRIVNRMRNTIVYSERVRQEWEDRVDRMLAIDEEASEGSLSSKGEVRDVSKEIVSTPATLGPGGADAVRAPDPHARLPVTLGRQQSQPTLPLTLNSENQPSPDWHGATDSITNTLFKPVSLRRISGSKTPMEGPLSPRLPPVATSRKQATSIKDFDIIKPISRGAFGSVFLAKKRTTGDYYAIKALRKQDMIAKNQITNVKAERTILMDQANSPYVAKLFWSFQSREYLYLVMEYLNGGDCAALIRTLGGLPEEWVKCYIAEVVLGLEYMHDRGVVHRDIKPDNLLIDAKGHLKLTDFGLSRAGLLNRQLGGSRPSALRSLSAKRKRGSQVTSTRRTTSPHLHPLSDESNATTPDVALPPSIGGLSQSYFSSHLTDAGSADESSGSEGISSHFSKGLSKGQEKPTPEGRKFVGTPDYLCPESILGFGTDDATVDWWALGVVMYEFLYGFPPFHDETPDKVFENIIARRINWYEDQIDISPEARDLMERLMCTDPLRRLGANGASEVKCHPFFTEIDWNTIATIEANFVPNVTDPESTDYFDARGALPQVFNEDEEEARHQLAESKNASQSSGLGMLSSTSKIEPSASTEDFGNFHFKNVHVLKEANDEQVRKLRKDSALQPEGILPGQIKDRRLSLAVGKKKKRHRLSVSENMPPSPSTSTSSSASTPGIPQTPYVLSPNPRRPSENRFSRVKAMHEWDEGAQKRSAIPSRAPAATTAEEPPSHSPTAYVDGPRQRHHSGQIGMGRSQSASGSPLMDSRKLSDSYTQSGSRAVDVLIAEDNPISQKICETLLTRMGCRCVCVNDGAEALAATMGSIRFDVIICDLVMPNVSGEEVARMIRSTNNPNVSTPIIAATSYEHKQIATVMAEAQREASGAIFNAILAKPITKRDLTDCLAKLGFVTGNGNVEVVPARAGYGRTASGRSLGETTSLQLQNVLVGSEDAKQSSLGEAMRTSSSADPVWAESAHSEPSLPAIVERKTEGV</sequence>
<feature type="compositionally biased region" description="Low complexity" evidence="11">
    <location>
        <begin position="1171"/>
        <end position="1193"/>
    </location>
</feature>
<feature type="domain" description="Response regulatory" evidence="13">
    <location>
        <begin position="2709"/>
        <end position="2834"/>
    </location>
</feature>
<evidence type="ECO:0000256" key="9">
    <source>
        <dbReference type="ARBA" id="ARBA00048679"/>
    </source>
</evidence>
<feature type="compositionally biased region" description="Low complexity" evidence="11">
    <location>
        <begin position="2593"/>
        <end position="2603"/>
    </location>
</feature>
<feature type="region of interest" description="Disordered" evidence="11">
    <location>
        <begin position="884"/>
        <end position="989"/>
    </location>
</feature>
<evidence type="ECO:0000256" key="8">
    <source>
        <dbReference type="ARBA" id="ARBA00047899"/>
    </source>
</evidence>
<dbReference type="CDD" id="cd17546">
    <property type="entry name" value="REC_hyHK_CKI1_RcsC-like"/>
    <property type="match status" value="1"/>
</dbReference>
<keyword evidence="3 10" id="KW-0597">Phosphoprotein</keyword>
<dbReference type="InterPro" id="IPR008271">
    <property type="entry name" value="Ser/Thr_kinase_AS"/>
</dbReference>
<feature type="compositionally biased region" description="Basic and acidic residues" evidence="11">
    <location>
        <begin position="314"/>
        <end position="324"/>
    </location>
</feature>
<feature type="region of interest" description="Disordered" evidence="11">
    <location>
        <begin position="1171"/>
        <end position="1247"/>
    </location>
</feature>
<keyword evidence="5" id="KW-0547">Nucleotide-binding</keyword>
<feature type="compositionally biased region" description="Low complexity" evidence="11">
    <location>
        <begin position="334"/>
        <end position="352"/>
    </location>
</feature>
<feature type="compositionally biased region" description="Polar residues" evidence="11">
    <location>
        <begin position="1333"/>
        <end position="1344"/>
    </location>
</feature>
<feature type="region of interest" description="Disordered" evidence="11">
    <location>
        <begin position="466"/>
        <end position="497"/>
    </location>
</feature>
<feature type="domain" description="Protein kinase" evidence="12">
    <location>
        <begin position="2090"/>
        <end position="2447"/>
    </location>
</feature>
<feature type="compositionally biased region" description="Polar residues" evidence="11">
    <location>
        <begin position="1215"/>
        <end position="1247"/>
    </location>
</feature>
<feature type="compositionally biased region" description="Polar residues" evidence="11">
    <location>
        <begin position="2498"/>
        <end position="2524"/>
    </location>
</feature>
<comment type="catalytic activity">
    <reaction evidence="8">
        <text>L-threonyl-[protein] + ATP = O-phospho-L-threonyl-[protein] + ADP + H(+)</text>
        <dbReference type="Rhea" id="RHEA:46608"/>
        <dbReference type="Rhea" id="RHEA-COMP:11060"/>
        <dbReference type="Rhea" id="RHEA-COMP:11605"/>
        <dbReference type="ChEBI" id="CHEBI:15378"/>
        <dbReference type="ChEBI" id="CHEBI:30013"/>
        <dbReference type="ChEBI" id="CHEBI:30616"/>
        <dbReference type="ChEBI" id="CHEBI:61977"/>
        <dbReference type="ChEBI" id="CHEBI:456216"/>
        <dbReference type="EC" id="2.7.11.1"/>
    </reaction>
</comment>
<keyword evidence="7" id="KW-0067">ATP-binding</keyword>
<dbReference type="Gene3D" id="1.10.510.10">
    <property type="entry name" value="Transferase(Phosphotransferase) domain 1"/>
    <property type="match status" value="2"/>
</dbReference>
<dbReference type="FunFam" id="1.10.510.10:FF:000340">
    <property type="entry name" value="Serine threonine protein kinase"/>
    <property type="match status" value="1"/>
</dbReference>
<feature type="region of interest" description="Disordered" evidence="11">
    <location>
        <begin position="2572"/>
        <end position="2699"/>
    </location>
</feature>
<dbReference type="InterPro" id="IPR011006">
    <property type="entry name" value="CheY-like_superfamily"/>
</dbReference>
<dbReference type="Proteomes" id="UP000620104">
    <property type="component" value="Unassembled WGS sequence"/>
</dbReference>
<dbReference type="PROSITE" id="PS50011">
    <property type="entry name" value="PROTEIN_KINASE_DOM"/>
    <property type="match status" value="1"/>
</dbReference>
<feature type="compositionally biased region" description="Basic and acidic residues" evidence="11">
    <location>
        <begin position="2618"/>
        <end position="2638"/>
    </location>
</feature>
<evidence type="ECO:0000256" key="1">
    <source>
        <dbReference type="ARBA" id="ARBA00012513"/>
    </source>
</evidence>
<dbReference type="SMART" id="SM00448">
    <property type="entry name" value="REC"/>
    <property type="match status" value="1"/>
</dbReference>
<feature type="compositionally biased region" description="Pro residues" evidence="11">
    <location>
        <begin position="566"/>
        <end position="586"/>
    </location>
</feature>
<dbReference type="InterPro" id="IPR000719">
    <property type="entry name" value="Prot_kinase_dom"/>
</dbReference>
<dbReference type="SUPFAM" id="SSF56112">
    <property type="entry name" value="Protein kinase-like (PK-like)"/>
    <property type="match status" value="1"/>
</dbReference>
<feature type="domain" description="AGC-kinase C-terminal" evidence="14">
    <location>
        <begin position="2448"/>
        <end position="2541"/>
    </location>
</feature>
<feature type="region of interest" description="Disordered" evidence="11">
    <location>
        <begin position="707"/>
        <end position="730"/>
    </location>
</feature>
<dbReference type="CDD" id="cd05611">
    <property type="entry name" value="STKc_Rim15_like"/>
    <property type="match status" value="1"/>
</dbReference>
<dbReference type="EMBL" id="BLZA01000017">
    <property type="protein sequence ID" value="GHJ86197.1"/>
    <property type="molecule type" value="Genomic_DNA"/>
</dbReference>
<evidence type="ECO:0000256" key="11">
    <source>
        <dbReference type="SAM" id="MobiDB-lite"/>
    </source>
</evidence>
<feature type="compositionally biased region" description="Pro residues" evidence="11">
    <location>
        <begin position="77"/>
        <end position="87"/>
    </location>
</feature>
<evidence type="ECO:0000256" key="7">
    <source>
        <dbReference type="ARBA" id="ARBA00022840"/>
    </source>
</evidence>
<feature type="compositionally biased region" description="Basic and acidic residues" evidence="11">
    <location>
        <begin position="1735"/>
        <end position="1751"/>
    </location>
</feature>
<feature type="region of interest" description="Disordered" evidence="11">
    <location>
        <begin position="609"/>
        <end position="633"/>
    </location>
</feature>
<gene>
    <name evidence="15" type="ORF">NliqN6_2599</name>
</gene>
<feature type="region of interest" description="Disordered" evidence="11">
    <location>
        <begin position="1330"/>
        <end position="1392"/>
    </location>
</feature>
<dbReference type="FunFam" id="3.30.200.20:FF:001008">
    <property type="entry name" value="Serine/threonine-protein kinase cek1"/>
    <property type="match status" value="1"/>
</dbReference>
<organism evidence="15 16">
    <name type="scientific">Naganishia liquefaciens</name>
    <dbReference type="NCBI Taxonomy" id="104408"/>
    <lineage>
        <taxon>Eukaryota</taxon>
        <taxon>Fungi</taxon>
        <taxon>Dikarya</taxon>
        <taxon>Basidiomycota</taxon>
        <taxon>Agaricomycotina</taxon>
        <taxon>Tremellomycetes</taxon>
        <taxon>Filobasidiales</taxon>
        <taxon>Filobasidiaceae</taxon>
        <taxon>Naganishia</taxon>
    </lineage>
</organism>
<evidence type="ECO:0000256" key="5">
    <source>
        <dbReference type="ARBA" id="ARBA00022741"/>
    </source>
</evidence>
<feature type="region of interest" description="Disordered" evidence="11">
    <location>
        <begin position="654"/>
        <end position="679"/>
    </location>
</feature>
<feature type="region of interest" description="Disordered" evidence="11">
    <location>
        <begin position="2487"/>
        <end position="2524"/>
    </location>
</feature>
<evidence type="ECO:0000313" key="16">
    <source>
        <dbReference type="Proteomes" id="UP000620104"/>
    </source>
</evidence>
<dbReference type="GO" id="GO:1901992">
    <property type="term" value="P:positive regulation of mitotic cell cycle phase transition"/>
    <property type="evidence" value="ECO:0007669"/>
    <property type="project" value="UniProtKB-ARBA"/>
</dbReference>
<dbReference type="PROSITE" id="PS51285">
    <property type="entry name" value="AGC_KINASE_CTER"/>
    <property type="match status" value="1"/>
</dbReference>
<dbReference type="GO" id="GO:0000160">
    <property type="term" value="P:phosphorelay signal transduction system"/>
    <property type="evidence" value="ECO:0007669"/>
    <property type="project" value="InterPro"/>
</dbReference>
<dbReference type="GO" id="GO:0005634">
    <property type="term" value="C:nucleus"/>
    <property type="evidence" value="ECO:0007669"/>
    <property type="project" value="TreeGrafter"/>
</dbReference>
<dbReference type="Gene3D" id="3.30.200.20">
    <property type="entry name" value="Phosphorylase Kinase, domain 1"/>
    <property type="match status" value="2"/>
</dbReference>
<comment type="catalytic activity">
    <reaction evidence="9">
        <text>L-seryl-[protein] + ATP = O-phospho-L-seryl-[protein] + ADP + H(+)</text>
        <dbReference type="Rhea" id="RHEA:17989"/>
        <dbReference type="Rhea" id="RHEA-COMP:9863"/>
        <dbReference type="Rhea" id="RHEA-COMP:11604"/>
        <dbReference type="ChEBI" id="CHEBI:15378"/>
        <dbReference type="ChEBI" id="CHEBI:29999"/>
        <dbReference type="ChEBI" id="CHEBI:30616"/>
        <dbReference type="ChEBI" id="CHEBI:83421"/>
        <dbReference type="ChEBI" id="CHEBI:456216"/>
        <dbReference type="EC" id="2.7.11.1"/>
    </reaction>
</comment>
<keyword evidence="6" id="KW-0418">Kinase</keyword>
<evidence type="ECO:0000256" key="10">
    <source>
        <dbReference type="PROSITE-ProRule" id="PRU00169"/>
    </source>
</evidence>
<comment type="caution">
    <text evidence="15">The sequence shown here is derived from an EMBL/GenBank/DDBJ whole genome shotgun (WGS) entry which is preliminary data.</text>
</comment>
<dbReference type="SUPFAM" id="SSF52172">
    <property type="entry name" value="CheY-like"/>
    <property type="match status" value="1"/>
</dbReference>